<dbReference type="SMART" id="SM00248">
    <property type="entry name" value="ANK"/>
    <property type="match status" value="3"/>
</dbReference>
<organism evidence="5 6">
    <name type="scientific">Corynascus novoguineensis</name>
    <dbReference type="NCBI Taxonomy" id="1126955"/>
    <lineage>
        <taxon>Eukaryota</taxon>
        <taxon>Fungi</taxon>
        <taxon>Dikarya</taxon>
        <taxon>Ascomycota</taxon>
        <taxon>Pezizomycotina</taxon>
        <taxon>Sordariomycetes</taxon>
        <taxon>Sordariomycetidae</taxon>
        <taxon>Sordariales</taxon>
        <taxon>Chaetomiaceae</taxon>
        <taxon>Corynascus</taxon>
    </lineage>
</organism>
<evidence type="ECO:0008006" key="7">
    <source>
        <dbReference type="Google" id="ProtNLM"/>
    </source>
</evidence>
<feature type="region of interest" description="Disordered" evidence="4">
    <location>
        <begin position="117"/>
        <end position="192"/>
    </location>
</feature>
<feature type="repeat" description="ANK" evidence="3">
    <location>
        <begin position="545"/>
        <end position="580"/>
    </location>
</feature>
<dbReference type="PANTHER" id="PTHR24178">
    <property type="entry name" value="MOLTING PROTEIN MLT-4"/>
    <property type="match status" value="1"/>
</dbReference>
<protein>
    <recommendedName>
        <fullName evidence="7">Ankyrin</fullName>
    </recommendedName>
</protein>
<feature type="compositionally biased region" description="Polar residues" evidence="4">
    <location>
        <begin position="142"/>
        <end position="154"/>
    </location>
</feature>
<feature type="region of interest" description="Disordered" evidence="4">
    <location>
        <begin position="32"/>
        <end position="53"/>
    </location>
</feature>
<dbReference type="PANTHER" id="PTHR24178:SF41">
    <property type="entry name" value="ANKYRIN-2 ISOFORM X1"/>
    <property type="match status" value="1"/>
</dbReference>
<comment type="caution">
    <text evidence="5">The sequence shown here is derived from an EMBL/GenBank/DDBJ whole genome shotgun (WGS) entry which is preliminary data.</text>
</comment>
<keyword evidence="1" id="KW-0677">Repeat</keyword>
<dbReference type="AlphaFoldDB" id="A0AAN7CNR9"/>
<evidence type="ECO:0000256" key="2">
    <source>
        <dbReference type="ARBA" id="ARBA00023043"/>
    </source>
</evidence>
<reference evidence="5" key="1">
    <citation type="journal article" date="2023" name="Mol. Phylogenet. Evol.">
        <title>Genome-scale phylogeny and comparative genomics of the fungal order Sordariales.</title>
        <authorList>
            <person name="Hensen N."/>
            <person name="Bonometti L."/>
            <person name="Westerberg I."/>
            <person name="Brannstrom I.O."/>
            <person name="Guillou S."/>
            <person name="Cros-Aarteil S."/>
            <person name="Calhoun S."/>
            <person name="Haridas S."/>
            <person name="Kuo A."/>
            <person name="Mondo S."/>
            <person name="Pangilinan J."/>
            <person name="Riley R."/>
            <person name="LaButti K."/>
            <person name="Andreopoulos B."/>
            <person name="Lipzen A."/>
            <person name="Chen C."/>
            <person name="Yan M."/>
            <person name="Daum C."/>
            <person name="Ng V."/>
            <person name="Clum A."/>
            <person name="Steindorff A."/>
            <person name="Ohm R.A."/>
            <person name="Martin F."/>
            <person name="Silar P."/>
            <person name="Natvig D.O."/>
            <person name="Lalanne C."/>
            <person name="Gautier V."/>
            <person name="Ament-Velasquez S.L."/>
            <person name="Kruys A."/>
            <person name="Hutchinson M.I."/>
            <person name="Powell A.J."/>
            <person name="Barry K."/>
            <person name="Miller A.N."/>
            <person name="Grigoriev I.V."/>
            <person name="Debuchy R."/>
            <person name="Gladieux P."/>
            <person name="Hiltunen Thoren M."/>
            <person name="Johannesson H."/>
        </authorList>
    </citation>
    <scope>NUCLEOTIDE SEQUENCE</scope>
    <source>
        <strain evidence="5">CBS 359.72</strain>
    </source>
</reference>
<dbReference type="InterPro" id="IPR036770">
    <property type="entry name" value="Ankyrin_rpt-contain_sf"/>
</dbReference>
<evidence type="ECO:0000256" key="3">
    <source>
        <dbReference type="PROSITE-ProRule" id="PRU00023"/>
    </source>
</evidence>
<keyword evidence="6" id="KW-1185">Reference proteome</keyword>
<feature type="compositionally biased region" description="Basic and acidic residues" evidence="4">
    <location>
        <begin position="32"/>
        <end position="45"/>
    </location>
</feature>
<proteinExistence type="predicted"/>
<dbReference type="Pfam" id="PF00023">
    <property type="entry name" value="Ank"/>
    <property type="match status" value="1"/>
</dbReference>
<name>A0AAN7CNR9_9PEZI</name>
<feature type="region of interest" description="Disordered" evidence="4">
    <location>
        <begin position="605"/>
        <end position="624"/>
    </location>
</feature>
<gene>
    <name evidence="5" type="ORF">C7999DRAFT_34174</name>
</gene>
<reference evidence="5" key="2">
    <citation type="submission" date="2023-05" db="EMBL/GenBank/DDBJ databases">
        <authorList>
            <consortium name="Lawrence Berkeley National Laboratory"/>
            <person name="Steindorff A."/>
            <person name="Hensen N."/>
            <person name="Bonometti L."/>
            <person name="Westerberg I."/>
            <person name="Brannstrom I.O."/>
            <person name="Guillou S."/>
            <person name="Cros-Aarteil S."/>
            <person name="Calhoun S."/>
            <person name="Haridas S."/>
            <person name="Kuo A."/>
            <person name="Mondo S."/>
            <person name="Pangilinan J."/>
            <person name="Riley R."/>
            <person name="Labutti K."/>
            <person name="Andreopoulos B."/>
            <person name="Lipzen A."/>
            <person name="Chen C."/>
            <person name="Yanf M."/>
            <person name="Daum C."/>
            <person name="Ng V."/>
            <person name="Clum A."/>
            <person name="Ohm R."/>
            <person name="Martin F."/>
            <person name="Silar P."/>
            <person name="Natvig D."/>
            <person name="Lalanne C."/>
            <person name="Gautier V."/>
            <person name="Ament-Velasquez S.L."/>
            <person name="Kruys A."/>
            <person name="Hutchinson M.I."/>
            <person name="Powell A.J."/>
            <person name="Barry K."/>
            <person name="Miller A.N."/>
            <person name="Grigoriev I.V."/>
            <person name="Debuchy R."/>
            <person name="Gladieux P."/>
            <person name="Thoren M.H."/>
            <person name="Johannesson H."/>
        </authorList>
    </citation>
    <scope>NUCLEOTIDE SEQUENCE</scope>
    <source>
        <strain evidence="5">CBS 359.72</strain>
    </source>
</reference>
<dbReference type="PROSITE" id="PS50297">
    <property type="entry name" value="ANK_REP_REGION"/>
    <property type="match status" value="1"/>
</dbReference>
<dbReference type="EMBL" id="MU857700">
    <property type="protein sequence ID" value="KAK4245484.1"/>
    <property type="molecule type" value="Genomic_DNA"/>
</dbReference>
<evidence type="ECO:0000256" key="1">
    <source>
        <dbReference type="ARBA" id="ARBA00022737"/>
    </source>
</evidence>
<evidence type="ECO:0000313" key="5">
    <source>
        <dbReference type="EMBL" id="KAK4245484.1"/>
    </source>
</evidence>
<evidence type="ECO:0000256" key="4">
    <source>
        <dbReference type="SAM" id="MobiDB-lite"/>
    </source>
</evidence>
<dbReference type="PROSITE" id="PS50088">
    <property type="entry name" value="ANK_REPEAT"/>
    <property type="match status" value="1"/>
</dbReference>
<dbReference type="Proteomes" id="UP001303647">
    <property type="component" value="Unassembled WGS sequence"/>
</dbReference>
<feature type="compositionally biased region" description="Basic and acidic residues" evidence="4">
    <location>
        <begin position="661"/>
        <end position="675"/>
    </location>
</feature>
<evidence type="ECO:0000313" key="6">
    <source>
        <dbReference type="Proteomes" id="UP001303647"/>
    </source>
</evidence>
<sequence>MTSNLSRFGLVDIEETIKPRYNFSDPNALREQIKKEFGPAEDENRSPALDDLTGSASSSLTGFFAQAWPEPPLLLWSVAAEGENALGLLPSFAQQPIQPRTPQPLRDEETDALGLFTPEPKETHQTPEISLSGFGSPLVPESSASLSGEVNQGNPLGLFTPKVEGASPQTRNSSIEDPDSPSPLDNLGKDVVGPQTPAFGWQVPTRNTTRPFVPRTLISSGYLQLEHTMTERRKVNEDIQVADERQLRPPEFFDLAIHFVCCYGPLETLRVLIQEKPRLAPDLTLETYIPVALAAGNGDITLALLESGAKISQKNNPYLLYQLHHLPAQQVEPVARAIVSKGFDPNEKVELHKDTRFAGGRLSVFLDHVRGRSITPLRWAPHHGNEIVVKVLLDLGAEFARLPDVDTCVAHGGPVDRLEIEAFTVAVLEESRFNMNILEMFFRRHGNQLGKAVFSETPLGLIAMEPDYPERRLRFYGVRGEIENLHQVLSLLRKYQRDSDAQLFWAAAMNGHKDIHLLHRLPPQLSGFSEAGSPPPLLINLPDADGDTPLHYAALFDGGRNTRAVDRLLAIGADPTARNARGMVPGVIRARYFAWKGAATLRAAVPGKGRGEGDGGIINDDRGGDGGRWGRKYLQLLPMERFAAATSSPPGAEGGSCSSDVGRDGRGEQEHDGGEGHQSMGGSSTTTYWDGKTASSMRPREFGEEDGEGNEVKMMGQLLHGARVKEVWDLHVGRWVRFEKEMVVQLVTEADMRTDFAKKNVID</sequence>
<dbReference type="SUPFAM" id="SSF48403">
    <property type="entry name" value="Ankyrin repeat"/>
    <property type="match status" value="1"/>
</dbReference>
<dbReference type="InterPro" id="IPR002110">
    <property type="entry name" value="Ankyrin_rpt"/>
</dbReference>
<dbReference type="Gene3D" id="1.25.40.20">
    <property type="entry name" value="Ankyrin repeat-containing domain"/>
    <property type="match status" value="2"/>
</dbReference>
<accession>A0AAN7CNR9</accession>
<feature type="compositionally biased region" description="Basic and acidic residues" evidence="4">
    <location>
        <begin position="609"/>
        <end position="624"/>
    </location>
</feature>
<feature type="compositionally biased region" description="Polar residues" evidence="4">
    <location>
        <begin position="680"/>
        <end position="696"/>
    </location>
</feature>
<keyword evidence="2 3" id="KW-0040">ANK repeat</keyword>
<feature type="region of interest" description="Disordered" evidence="4">
    <location>
        <begin position="645"/>
        <end position="708"/>
    </location>
</feature>